<dbReference type="InterPro" id="IPR027417">
    <property type="entry name" value="P-loop_NTPase"/>
</dbReference>
<dbReference type="Gene3D" id="3.40.50.300">
    <property type="entry name" value="P-loop containing nucleotide triphosphate hydrolases"/>
    <property type="match status" value="1"/>
</dbReference>
<name>A0ABR2INS0_9EUKA</name>
<dbReference type="EMBL" id="JAPFFF010000016">
    <property type="protein sequence ID" value="KAK8865321.1"/>
    <property type="molecule type" value="Genomic_DNA"/>
</dbReference>
<comment type="caution">
    <text evidence="3">The sequence shown here is derived from an EMBL/GenBank/DDBJ whole genome shotgun (WGS) entry which is preliminary data.</text>
</comment>
<dbReference type="Pfam" id="PF00025">
    <property type="entry name" value="Arf"/>
    <property type="match status" value="1"/>
</dbReference>
<dbReference type="InterPro" id="IPR024156">
    <property type="entry name" value="Small_GTPase_ARF"/>
</dbReference>
<dbReference type="PANTHER" id="PTHR11711">
    <property type="entry name" value="ADP RIBOSYLATION FACTOR-RELATED"/>
    <property type="match status" value="1"/>
</dbReference>
<keyword evidence="1" id="KW-0547">Nucleotide-binding</keyword>
<gene>
    <name evidence="3" type="ORF">M9Y10_010862</name>
</gene>
<accession>A0ABR2INS0</accession>
<reference evidence="3 4" key="1">
    <citation type="submission" date="2024-04" db="EMBL/GenBank/DDBJ databases">
        <title>Tritrichomonas musculus Genome.</title>
        <authorList>
            <person name="Alves-Ferreira E."/>
            <person name="Grigg M."/>
            <person name="Lorenzi H."/>
            <person name="Galac M."/>
        </authorList>
    </citation>
    <scope>NUCLEOTIDE SEQUENCE [LARGE SCALE GENOMIC DNA]</scope>
    <source>
        <strain evidence="3 4">EAF2021</strain>
    </source>
</reference>
<dbReference type="SUPFAM" id="SSF52540">
    <property type="entry name" value="P-loop containing nucleoside triphosphate hydrolases"/>
    <property type="match status" value="1"/>
</dbReference>
<evidence type="ECO:0000256" key="2">
    <source>
        <dbReference type="ARBA" id="ARBA00023134"/>
    </source>
</evidence>
<evidence type="ECO:0000313" key="3">
    <source>
        <dbReference type="EMBL" id="KAK8865321.1"/>
    </source>
</evidence>
<organism evidence="3 4">
    <name type="scientific">Tritrichomonas musculus</name>
    <dbReference type="NCBI Taxonomy" id="1915356"/>
    <lineage>
        <taxon>Eukaryota</taxon>
        <taxon>Metamonada</taxon>
        <taxon>Parabasalia</taxon>
        <taxon>Tritrichomonadida</taxon>
        <taxon>Tritrichomonadidae</taxon>
        <taxon>Tritrichomonas</taxon>
    </lineage>
</organism>
<keyword evidence="4" id="KW-1185">Reference proteome</keyword>
<dbReference type="Proteomes" id="UP001470230">
    <property type="component" value="Unassembled WGS sequence"/>
</dbReference>
<evidence type="ECO:0000313" key="4">
    <source>
        <dbReference type="Proteomes" id="UP001470230"/>
    </source>
</evidence>
<dbReference type="InterPro" id="IPR006689">
    <property type="entry name" value="Small_GTPase_ARF/SAR"/>
</dbReference>
<proteinExistence type="predicted"/>
<evidence type="ECO:0000256" key="1">
    <source>
        <dbReference type="ARBA" id="ARBA00022741"/>
    </source>
</evidence>
<keyword evidence="2" id="KW-0342">GTP-binding</keyword>
<sequence>MMDLLFRCRWSREKIYKLAKAIFSKLLWFNFVIDCSDIYRIDEARDILHDTLEQKEFGETLLLVFANKIDTGKGFSIDELENKLKLKFQGDIEYHIQEINAINEMVYMMDLIGLMSKSIKKVS</sequence>
<protein>
    <submittedName>
        <fullName evidence="3">Uncharacterized protein</fullName>
    </submittedName>
</protein>